<dbReference type="Pfam" id="PF01595">
    <property type="entry name" value="CNNM"/>
    <property type="match status" value="1"/>
</dbReference>
<dbReference type="PANTHER" id="PTHR22777">
    <property type="entry name" value="HEMOLYSIN-RELATED"/>
    <property type="match status" value="1"/>
</dbReference>
<evidence type="ECO:0000256" key="1">
    <source>
        <dbReference type="ARBA" id="ARBA00004651"/>
    </source>
</evidence>
<sequence length="424" mass="46418">MIVDIVLVVVLLLLLFFFSCAETSLTVVSRPLMHQLEIEGDSRAALVNRLHNRKERLLGSILLGNTLVQISASAMATSVAIGLFGDAGVAYGTVTMTVVVLIFCEILPKTLAIHQANALALGMAPVMRGVVWLFGPLILGVQALVNAMLRLAGVPLRASIGPEATMAELRGAIDIHTVEDGVNHERKMLRSILDLGDVEVGEIMVHRKNVATINADMSVSAILDQVTASPYTRLPLWRGEPDNIVGVIHSKDLLRAVRENTGEIDDIDIVGLAAPPWFIPDSTSLLDQLQAFRKRREHFALVVDEYGTLLGVVTLEDIIEEIVGDISDEHDVLVAGVKPQTDGSFIVNGDVTIRDLNREYDWRLPDEDASTIAGLLLHESRMIPEVGQSFLFHGFRFEVLRRLRNQITSLRLTPPKADDSEQGA</sequence>
<keyword evidence="5" id="KW-0677">Repeat</keyword>
<evidence type="ECO:0000256" key="11">
    <source>
        <dbReference type="SAM" id="Phobius"/>
    </source>
</evidence>
<dbReference type="EMBL" id="PIUM01000027">
    <property type="protein sequence ID" value="PKU22773.1"/>
    <property type="molecule type" value="Genomic_DNA"/>
</dbReference>
<protein>
    <recommendedName>
        <fullName evidence="16">HlyC/CorC family transporter</fullName>
    </recommendedName>
</protein>
<dbReference type="SUPFAM" id="SSF54631">
    <property type="entry name" value="CBS-domain pair"/>
    <property type="match status" value="1"/>
</dbReference>
<feature type="domain" description="CNNM transmembrane" evidence="13">
    <location>
        <begin position="1"/>
        <end position="186"/>
    </location>
</feature>
<dbReference type="GO" id="GO:0050660">
    <property type="term" value="F:flavin adenine dinucleotide binding"/>
    <property type="evidence" value="ECO:0007669"/>
    <property type="project" value="InterPro"/>
</dbReference>
<dbReference type="SMART" id="SM01091">
    <property type="entry name" value="CorC_HlyC"/>
    <property type="match status" value="1"/>
</dbReference>
<dbReference type="Proteomes" id="UP000233293">
    <property type="component" value="Unassembled WGS sequence"/>
</dbReference>
<proteinExistence type="inferred from homology"/>
<dbReference type="InterPro" id="IPR005170">
    <property type="entry name" value="Transptr-assoc_dom"/>
</dbReference>
<name>A0A2N3PQT7_9PROT</name>
<evidence type="ECO:0000256" key="2">
    <source>
        <dbReference type="ARBA" id="ARBA00006446"/>
    </source>
</evidence>
<evidence type="ECO:0000256" key="9">
    <source>
        <dbReference type="PROSITE-ProRule" id="PRU00703"/>
    </source>
</evidence>
<evidence type="ECO:0000256" key="10">
    <source>
        <dbReference type="PROSITE-ProRule" id="PRU01193"/>
    </source>
</evidence>
<dbReference type="InterPro" id="IPR002550">
    <property type="entry name" value="CNNM"/>
</dbReference>
<feature type="transmembrane region" description="Helical" evidence="11">
    <location>
        <begin position="89"/>
        <end position="108"/>
    </location>
</feature>
<dbReference type="InterPro" id="IPR016169">
    <property type="entry name" value="FAD-bd_PCMH_sub2"/>
</dbReference>
<feature type="transmembrane region" description="Helical" evidence="11">
    <location>
        <begin position="129"/>
        <end position="149"/>
    </location>
</feature>
<keyword evidence="8 10" id="KW-0472">Membrane</keyword>
<evidence type="ECO:0000256" key="8">
    <source>
        <dbReference type="ARBA" id="ARBA00023136"/>
    </source>
</evidence>
<dbReference type="Pfam" id="PF00571">
    <property type="entry name" value="CBS"/>
    <property type="match status" value="2"/>
</dbReference>
<evidence type="ECO:0008006" key="16">
    <source>
        <dbReference type="Google" id="ProtNLM"/>
    </source>
</evidence>
<dbReference type="FunFam" id="3.10.580.10:FF:000002">
    <property type="entry name" value="Magnesium/cobalt efflux protein CorC"/>
    <property type="match status" value="1"/>
</dbReference>
<dbReference type="PROSITE" id="PS51846">
    <property type="entry name" value="CNNM"/>
    <property type="match status" value="1"/>
</dbReference>
<reference evidence="15" key="1">
    <citation type="submission" date="2017-12" db="EMBL/GenBank/DDBJ databases">
        <title>Draft genome sequence of Telmatospirillum siberiense 26-4b1T, an acidotolerant peatland alphaproteobacterium potentially involved in sulfur cycling.</title>
        <authorList>
            <person name="Hausmann B."/>
            <person name="Pjevac P."/>
            <person name="Schreck K."/>
            <person name="Herbold C.W."/>
            <person name="Daims H."/>
            <person name="Wagner M."/>
            <person name="Pester M."/>
            <person name="Loy A."/>
        </authorList>
    </citation>
    <scope>NUCLEOTIDE SEQUENCE [LARGE SCALE GENOMIC DNA]</scope>
    <source>
        <strain evidence="15">26-4b1</strain>
    </source>
</reference>
<evidence type="ECO:0000256" key="4">
    <source>
        <dbReference type="ARBA" id="ARBA00022692"/>
    </source>
</evidence>
<feature type="domain" description="CBS" evidence="12">
    <location>
        <begin position="272"/>
        <end position="332"/>
    </location>
</feature>
<evidence type="ECO:0000259" key="13">
    <source>
        <dbReference type="PROSITE" id="PS51846"/>
    </source>
</evidence>
<dbReference type="InterPro" id="IPR000644">
    <property type="entry name" value="CBS_dom"/>
</dbReference>
<keyword evidence="4 10" id="KW-0812">Transmembrane</keyword>
<gene>
    <name evidence="14" type="ORF">CWS72_20080</name>
</gene>
<dbReference type="SUPFAM" id="SSF56176">
    <property type="entry name" value="FAD-binding/transporter-associated domain-like"/>
    <property type="match status" value="1"/>
</dbReference>
<dbReference type="RefSeq" id="WP_101252423.1">
    <property type="nucleotide sequence ID" value="NZ_PIUM01000027.1"/>
</dbReference>
<evidence type="ECO:0000256" key="5">
    <source>
        <dbReference type="ARBA" id="ARBA00022737"/>
    </source>
</evidence>
<dbReference type="CDD" id="cd04590">
    <property type="entry name" value="CBS_pair_CorC_HlyC_assoc"/>
    <property type="match status" value="1"/>
</dbReference>
<evidence type="ECO:0000256" key="3">
    <source>
        <dbReference type="ARBA" id="ARBA00022475"/>
    </source>
</evidence>
<feature type="domain" description="CBS" evidence="12">
    <location>
        <begin position="204"/>
        <end position="264"/>
    </location>
</feature>
<feature type="transmembrane region" description="Helical" evidence="11">
    <location>
        <begin position="57"/>
        <end position="83"/>
    </location>
</feature>
<evidence type="ECO:0000259" key="12">
    <source>
        <dbReference type="PROSITE" id="PS51371"/>
    </source>
</evidence>
<comment type="similarity">
    <text evidence="2">Belongs to the UPF0053 family. Hemolysin C subfamily.</text>
</comment>
<dbReference type="PROSITE" id="PS51371">
    <property type="entry name" value="CBS"/>
    <property type="match status" value="2"/>
</dbReference>
<comment type="caution">
    <text evidence="14">The sequence shown here is derived from an EMBL/GenBank/DDBJ whole genome shotgun (WGS) entry which is preliminary data.</text>
</comment>
<dbReference type="OrthoDB" id="9805314at2"/>
<keyword evidence="15" id="KW-1185">Reference proteome</keyword>
<accession>A0A2N3PQT7</accession>
<dbReference type="Gene3D" id="3.30.465.10">
    <property type="match status" value="1"/>
</dbReference>
<dbReference type="InterPro" id="IPR044751">
    <property type="entry name" value="Ion_transp-like_CBS"/>
</dbReference>
<evidence type="ECO:0000313" key="15">
    <source>
        <dbReference type="Proteomes" id="UP000233293"/>
    </source>
</evidence>
<comment type="subcellular location">
    <subcellularLocation>
        <location evidence="1">Cell membrane</location>
        <topology evidence="1">Multi-pass membrane protein</topology>
    </subcellularLocation>
</comment>
<dbReference type="AlphaFoldDB" id="A0A2N3PQT7"/>
<dbReference type="Gene3D" id="3.10.580.10">
    <property type="entry name" value="CBS-domain"/>
    <property type="match status" value="1"/>
</dbReference>
<evidence type="ECO:0000313" key="14">
    <source>
        <dbReference type="EMBL" id="PKU22773.1"/>
    </source>
</evidence>
<dbReference type="SMART" id="SM00116">
    <property type="entry name" value="CBS"/>
    <property type="match status" value="2"/>
</dbReference>
<feature type="transmembrane region" description="Helical" evidence="11">
    <location>
        <begin position="6"/>
        <end position="28"/>
    </location>
</feature>
<keyword evidence="6 10" id="KW-1133">Transmembrane helix</keyword>
<evidence type="ECO:0000256" key="6">
    <source>
        <dbReference type="ARBA" id="ARBA00022989"/>
    </source>
</evidence>
<dbReference type="Pfam" id="PF03471">
    <property type="entry name" value="CorC_HlyC"/>
    <property type="match status" value="1"/>
</dbReference>
<dbReference type="PANTHER" id="PTHR22777:SF32">
    <property type="entry name" value="UPF0053 INNER MEMBRANE PROTEIN YFJD"/>
    <property type="match status" value="1"/>
</dbReference>
<dbReference type="GO" id="GO:0005886">
    <property type="term" value="C:plasma membrane"/>
    <property type="evidence" value="ECO:0007669"/>
    <property type="project" value="UniProtKB-SubCell"/>
</dbReference>
<keyword evidence="3" id="KW-1003">Cell membrane</keyword>
<dbReference type="InterPro" id="IPR046342">
    <property type="entry name" value="CBS_dom_sf"/>
</dbReference>
<dbReference type="InterPro" id="IPR036318">
    <property type="entry name" value="FAD-bd_PCMH-like_sf"/>
</dbReference>
<keyword evidence="7 9" id="KW-0129">CBS domain</keyword>
<evidence type="ECO:0000256" key="7">
    <source>
        <dbReference type="ARBA" id="ARBA00023122"/>
    </source>
</evidence>
<organism evidence="14 15">
    <name type="scientific">Telmatospirillum siberiense</name>
    <dbReference type="NCBI Taxonomy" id="382514"/>
    <lineage>
        <taxon>Bacteria</taxon>
        <taxon>Pseudomonadati</taxon>
        <taxon>Pseudomonadota</taxon>
        <taxon>Alphaproteobacteria</taxon>
        <taxon>Rhodospirillales</taxon>
        <taxon>Rhodospirillaceae</taxon>
        <taxon>Telmatospirillum</taxon>
    </lineage>
</organism>